<evidence type="ECO:0000313" key="1">
    <source>
        <dbReference type="EMBL" id="CAG2149627.1"/>
    </source>
</evidence>
<accession>A0ABN7Q1Q1</accession>
<dbReference type="Proteomes" id="UP000672657">
    <property type="component" value="Unassembled WGS sequence"/>
</dbReference>
<evidence type="ECO:0000313" key="2">
    <source>
        <dbReference type="Proteomes" id="UP000672657"/>
    </source>
</evidence>
<organism evidence="1 2">
    <name type="scientific">Cupriavidus numazuensis</name>
    <dbReference type="NCBI Taxonomy" id="221992"/>
    <lineage>
        <taxon>Bacteria</taxon>
        <taxon>Pseudomonadati</taxon>
        <taxon>Pseudomonadota</taxon>
        <taxon>Betaproteobacteria</taxon>
        <taxon>Burkholderiales</taxon>
        <taxon>Burkholderiaceae</taxon>
        <taxon>Cupriavidus</taxon>
    </lineage>
</organism>
<proteinExistence type="predicted"/>
<dbReference type="RefSeq" id="WP_211954605.1">
    <property type="nucleotide sequence ID" value="NZ_CAJPVI010000021.1"/>
</dbReference>
<comment type="caution">
    <text evidence="1">The sequence shown here is derived from an EMBL/GenBank/DDBJ whole genome shotgun (WGS) entry which is preliminary data.</text>
</comment>
<name>A0ABN7Q1Q1_9BURK</name>
<gene>
    <name evidence="1" type="ORF">LMG26411_03586</name>
</gene>
<protein>
    <submittedName>
        <fullName evidence="1">Uncharacterized protein</fullName>
    </submittedName>
</protein>
<sequence length="142" mass="15727">MKPSHFFVIDYQRQLIFAGLEDFSANAALPNLCGGQYGEHSSLWRSAVIEFICTNIKCGLLDVVNYPGKPETLSPSEILGILTDGDENRGLDAQIVWDVLYFTGTEKLKGVLAKLSLLNWEAINGGENAPLISYLKEAYQTR</sequence>
<dbReference type="EMBL" id="CAJPVI010000021">
    <property type="protein sequence ID" value="CAG2149627.1"/>
    <property type="molecule type" value="Genomic_DNA"/>
</dbReference>
<reference evidence="1 2" key="1">
    <citation type="submission" date="2021-03" db="EMBL/GenBank/DDBJ databases">
        <authorList>
            <person name="Peeters C."/>
        </authorList>
    </citation>
    <scope>NUCLEOTIDE SEQUENCE [LARGE SCALE GENOMIC DNA]</scope>
    <source>
        <strain evidence="1 2">LMG 26411</strain>
    </source>
</reference>
<keyword evidence="2" id="KW-1185">Reference proteome</keyword>